<dbReference type="InterPro" id="IPR000477">
    <property type="entry name" value="RT_dom"/>
</dbReference>
<dbReference type="SUPFAM" id="SSF56672">
    <property type="entry name" value="DNA/RNA polymerases"/>
    <property type="match status" value="1"/>
</dbReference>
<dbReference type="EMBL" id="CM003613">
    <property type="protein sequence ID" value="KYP55862.1"/>
    <property type="molecule type" value="Genomic_DNA"/>
</dbReference>
<dbReference type="InterPro" id="IPR041577">
    <property type="entry name" value="RT_RNaseH_2"/>
</dbReference>
<dbReference type="PANTHER" id="PTHR37984:SF5">
    <property type="entry name" value="PROTEIN NYNRIN-LIKE"/>
    <property type="match status" value="1"/>
</dbReference>
<dbReference type="InterPro" id="IPR043502">
    <property type="entry name" value="DNA/RNA_pol_sf"/>
</dbReference>
<dbReference type="Gramene" id="C.cajan_02037.t">
    <property type="protein sequence ID" value="C.cajan_02037.t"/>
    <property type="gene ID" value="C.cajan_02037"/>
</dbReference>
<dbReference type="PANTHER" id="PTHR37984">
    <property type="entry name" value="PROTEIN CBG26694"/>
    <property type="match status" value="1"/>
</dbReference>
<feature type="domain" description="Reverse transcriptase/retrotransposon-derived protein RNase H-like" evidence="3">
    <location>
        <begin position="135"/>
        <end position="228"/>
    </location>
</feature>
<dbReference type="AlphaFoldDB" id="A0A151SM97"/>
<evidence type="ECO:0000313" key="4">
    <source>
        <dbReference type="EMBL" id="KYP55862.1"/>
    </source>
</evidence>
<dbReference type="InterPro" id="IPR050951">
    <property type="entry name" value="Retrovirus_Pol_polyprotein"/>
</dbReference>
<dbReference type="InterPro" id="IPR043128">
    <property type="entry name" value="Rev_trsase/Diguanyl_cyclase"/>
</dbReference>
<dbReference type="FunFam" id="3.30.70.270:FF:000020">
    <property type="entry name" value="Transposon Tf2-6 polyprotein-like Protein"/>
    <property type="match status" value="1"/>
</dbReference>
<dbReference type="Pfam" id="PF00078">
    <property type="entry name" value="RVT_1"/>
    <property type="match status" value="1"/>
</dbReference>
<dbReference type="OMA" id="RASTYIC"/>
<dbReference type="CDD" id="cd01647">
    <property type="entry name" value="RT_LTR"/>
    <property type="match status" value="1"/>
</dbReference>
<keyword evidence="5" id="KW-1185">Reference proteome</keyword>
<evidence type="ECO:0000313" key="5">
    <source>
        <dbReference type="Proteomes" id="UP000075243"/>
    </source>
</evidence>
<name>A0A151SM97_CAJCA</name>
<keyword evidence="1" id="KW-0511">Multifunctional enzyme</keyword>
<dbReference type="CDD" id="cd09274">
    <property type="entry name" value="RNase_HI_RT_Ty3"/>
    <property type="match status" value="1"/>
</dbReference>
<gene>
    <name evidence="4" type="ORF">KK1_002087</name>
</gene>
<dbReference type="Proteomes" id="UP000075243">
    <property type="component" value="Chromosome 11"/>
</dbReference>
<sequence>MLRSGFIQPSHNHFSSPVLLVKKKDGTWRVCVNFRALNSITVRDRFPLPTIDELLDELAGASWFSKVDLRQGFHQIRMNPEDIPKTTFHWPKPTSIRNLRGFLGLSGFYHRFICGYASIAGPLNALLKLGNFHLTLEAQAAFDTLKCAMTEALVLALPDFSLPFILETDASKTTMGAILMQQGLPIAYFSKPFCLHLLRASTYICELHAITFAIKKWRQYLLGHHFTILTDHKSLKELMSQTIQTLE</sequence>
<reference evidence="4 5" key="1">
    <citation type="journal article" date="2012" name="Nat. Biotechnol.">
        <title>Draft genome sequence of pigeonpea (Cajanus cajan), an orphan legume crop of resource-poor farmers.</title>
        <authorList>
            <person name="Varshney R.K."/>
            <person name="Chen W."/>
            <person name="Li Y."/>
            <person name="Bharti A.K."/>
            <person name="Saxena R.K."/>
            <person name="Schlueter J.A."/>
            <person name="Donoghue M.T."/>
            <person name="Azam S."/>
            <person name="Fan G."/>
            <person name="Whaley A.M."/>
            <person name="Farmer A.D."/>
            <person name="Sheridan J."/>
            <person name="Iwata A."/>
            <person name="Tuteja R."/>
            <person name="Penmetsa R.V."/>
            <person name="Wu W."/>
            <person name="Upadhyaya H.D."/>
            <person name="Yang S.P."/>
            <person name="Shah T."/>
            <person name="Saxena K.B."/>
            <person name="Michael T."/>
            <person name="McCombie W.R."/>
            <person name="Yang B."/>
            <person name="Zhang G."/>
            <person name="Yang H."/>
            <person name="Wang J."/>
            <person name="Spillane C."/>
            <person name="Cook D.R."/>
            <person name="May G.D."/>
            <person name="Xu X."/>
            <person name="Jackson S.A."/>
        </authorList>
    </citation>
    <scope>NUCLEOTIDE SEQUENCE [LARGE SCALE GENOMIC DNA]</scope>
    <source>
        <strain evidence="5">cv. Asha</strain>
    </source>
</reference>
<organism evidence="4 5">
    <name type="scientific">Cajanus cajan</name>
    <name type="common">Pigeon pea</name>
    <name type="synonym">Cajanus indicus</name>
    <dbReference type="NCBI Taxonomy" id="3821"/>
    <lineage>
        <taxon>Eukaryota</taxon>
        <taxon>Viridiplantae</taxon>
        <taxon>Streptophyta</taxon>
        <taxon>Embryophyta</taxon>
        <taxon>Tracheophyta</taxon>
        <taxon>Spermatophyta</taxon>
        <taxon>Magnoliopsida</taxon>
        <taxon>eudicotyledons</taxon>
        <taxon>Gunneridae</taxon>
        <taxon>Pentapetalae</taxon>
        <taxon>rosids</taxon>
        <taxon>fabids</taxon>
        <taxon>Fabales</taxon>
        <taxon>Fabaceae</taxon>
        <taxon>Papilionoideae</taxon>
        <taxon>50 kb inversion clade</taxon>
        <taxon>NPAAA clade</taxon>
        <taxon>indigoferoid/millettioid clade</taxon>
        <taxon>Phaseoleae</taxon>
        <taxon>Cajanus</taxon>
    </lineage>
</organism>
<feature type="domain" description="Reverse transcriptase" evidence="2">
    <location>
        <begin position="21"/>
        <end position="98"/>
    </location>
</feature>
<accession>A0A151SM97</accession>
<protein>
    <submittedName>
        <fullName evidence="4">Retrovirus-related Pol polyprotein from transposon 17.6</fullName>
    </submittedName>
</protein>
<evidence type="ECO:0000259" key="3">
    <source>
        <dbReference type="Pfam" id="PF17919"/>
    </source>
</evidence>
<proteinExistence type="predicted"/>
<evidence type="ECO:0000256" key="1">
    <source>
        <dbReference type="ARBA" id="ARBA00023268"/>
    </source>
</evidence>
<dbReference type="GO" id="GO:0003824">
    <property type="term" value="F:catalytic activity"/>
    <property type="evidence" value="ECO:0007669"/>
    <property type="project" value="UniProtKB-KW"/>
</dbReference>
<dbReference type="Gene3D" id="3.30.70.270">
    <property type="match status" value="1"/>
</dbReference>
<dbReference type="Gene3D" id="3.10.20.370">
    <property type="match status" value="1"/>
</dbReference>
<evidence type="ECO:0000259" key="2">
    <source>
        <dbReference type="Pfam" id="PF00078"/>
    </source>
</evidence>
<dbReference type="Pfam" id="PF17919">
    <property type="entry name" value="RT_RNaseH_2"/>
    <property type="match status" value="1"/>
</dbReference>
<dbReference type="Gene3D" id="3.10.10.10">
    <property type="entry name" value="HIV Type 1 Reverse Transcriptase, subunit A, domain 1"/>
    <property type="match status" value="1"/>
</dbReference>